<gene>
    <name evidence="1" type="ORF">JWS13_06070</name>
</gene>
<organism evidence="1 2">
    <name type="scientific">Rhodococcus pseudokoreensis</name>
    <dbReference type="NCBI Taxonomy" id="2811421"/>
    <lineage>
        <taxon>Bacteria</taxon>
        <taxon>Bacillati</taxon>
        <taxon>Actinomycetota</taxon>
        <taxon>Actinomycetes</taxon>
        <taxon>Mycobacteriales</taxon>
        <taxon>Nocardiaceae</taxon>
        <taxon>Rhodococcus</taxon>
    </lineage>
</organism>
<reference evidence="1 2" key="2">
    <citation type="journal article" date="2022" name="Arch. Microbiol.">
        <title>Rhodococcus pseudokoreensis sp. nov. isolated from the rhizosphere of young M26 apple rootstocks.</title>
        <authorList>
            <person name="Kampfer P."/>
            <person name="Glaeser S.P."/>
            <person name="Blom J."/>
            <person name="Wolf J."/>
            <person name="Benning S."/>
            <person name="Schloter M."/>
            <person name="Neumann-Schaal M."/>
        </authorList>
    </citation>
    <scope>NUCLEOTIDE SEQUENCE [LARGE SCALE GENOMIC DNA]</scope>
    <source>
        <strain evidence="1 2">R79</strain>
    </source>
</reference>
<evidence type="ECO:0000313" key="1">
    <source>
        <dbReference type="EMBL" id="QSE88214.1"/>
    </source>
</evidence>
<protein>
    <submittedName>
        <fullName evidence="1">Uncharacterized protein</fullName>
    </submittedName>
</protein>
<reference evidence="1 2" key="1">
    <citation type="journal article" date="2021" name="Microbiol. Resour. Announc.">
        <title>Complete Genome Sequences of Two Rhodococcus sp. Strains with Large and Linear Chromosomes, Isolated from Apple Rhizosphere.</title>
        <authorList>
            <person name="Benning S."/>
            <person name="Brugnone N."/>
            <person name="Siani R."/>
            <person name="Kublik S."/>
            <person name="Schloter M."/>
            <person name="Rad V."/>
        </authorList>
    </citation>
    <scope>NUCLEOTIDE SEQUENCE [LARGE SCALE GENOMIC DNA]</scope>
    <source>
        <strain evidence="1 2">R79</strain>
    </source>
</reference>
<dbReference type="RefSeq" id="WP_206004967.1">
    <property type="nucleotide sequence ID" value="NZ_CP070619.1"/>
</dbReference>
<dbReference type="Proteomes" id="UP000662986">
    <property type="component" value="Chromosome"/>
</dbReference>
<evidence type="ECO:0000313" key="2">
    <source>
        <dbReference type="Proteomes" id="UP000662986"/>
    </source>
</evidence>
<proteinExistence type="predicted"/>
<sequence length="84" mass="8704">MDEPLVRAAELITRVAALIPLPSESLTGDDTAWSAFEALLGEAATLLAGALGHDGRAVLCALADSPLSANPLCALLMERCSHTF</sequence>
<name>A0A974VZ39_9NOCA</name>
<keyword evidence="2" id="KW-1185">Reference proteome</keyword>
<accession>A0A974VZ39</accession>
<dbReference type="EMBL" id="CP070619">
    <property type="protein sequence ID" value="QSE88214.1"/>
    <property type="molecule type" value="Genomic_DNA"/>
</dbReference>